<gene>
    <name evidence="3" type="ORF">METZ01_LOCUS166228</name>
</gene>
<accession>A0A382BI71</accession>
<name>A0A382BI71_9ZZZZ</name>
<sequence>MNSLKRTLRKEHDVILSQDGFSAIQVLNEQEIAVIIADQRMPKMNGVTLLEKAMEIQPDTARILVTGYSDIQAVIDAIN</sequence>
<dbReference type="InterPro" id="IPR050595">
    <property type="entry name" value="Bact_response_regulator"/>
</dbReference>
<keyword evidence="1" id="KW-0597">Phosphoprotein</keyword>
<feature type="domain" description="Response regulatory" evidence="2">
    <location>
        <begin position="1"/>
        <end position="79"/>
    </location>
</feature>
<dbReference type="PROSITE" id="PS50110">
    <property type="entry name" value="RESPONSE_REGULATORY"/>
    <property type="match status" value="1"/>
</dbReference>
<dbReference type="EMBL" id="UINC01029884">
    <property type="protein sequence ID" value="SVB13374.1"/>
    <property type="molecule type" value="Genomic_DNA"/>
</dbReference>
<protein>
    <recommendedName>
        <fullName evidence="2">Response regulatory domain-containing protein</fullName>
    </recommendedName>
</protein>
<dbReference type="Gene3D" id="3.40.50.2300">
    <property type="match status" value="1"/>
</dbReference>
<reference evidence="3" key="1">
    <citation type="submission" date="2018-05" db="EMBL/GenBank/DDBJ databases">
        <authorList>
            <person name="Lanie J.A."/>
            <person name="Ng W.-L."/>
            <person name="Kazmierczak K.M."/>
            <person name="Andrzejewski T.M."/>
            <person name="Davidsen T.M."/>
            <person name="Wayne K.J."/>
            <person name="Tettelin H."/>
            <person name="Glass J.I."/>
            <person name="Rusch D."/>
            <person name="Podicherti R."/>
            <person name="Tsui H.-C.T."/>
            <person name="Winkler M.E."/>
        </authorList>
    </citation>
    <scope>NUCLEOTIDE SEQUENCE</scope>
</reference>
<dbReference type="GO" id="GO:0000160">
    <property type="term" value="P:phosphorelay signal transduction system"/>
    <property type="evidence" value="ECO:0007669"/>
    <property type="project" value="InterPro"/>
</dbReference>
<dbReference type="PANTHER" id="PTHR44591">
    <property type="entry name" value="STRESS RESPONSE REGULATOR PROTEIN 1"/>
    <property type="match status" value="1"/>
</dbReference>
<evidence type="ECO:0000313" key="3">
    <source>
        <dbReference type="EMBL" id="SVB13374.1"/>
    </source>
</evidence>
<evidence type="ECO:0000256" key="1">
    <source>
        <dbReference type="ARBA" id="ARBA00022553"/>
    </source>
</evidence>
<evidence type="ECO:0000259" key="2">
    <source>
        <dbReference type="PROSITE" id="PS50110"/>
    </source>
</evidence>
<organism evidence="3">
    <name type="scientific">marine metagenome</name>
    <dbReference type="NCBI Taxonomy" id="408172"/>
    <lineage>
        <taxon>unclassified sequences</taxon>
        <taxon>metagenomes</taxon>
        <taxon>ecological metagenomes</taxon>
    </lineage>
</organism>
<dbReference type="InterPro" id="IPR001789">
    <property type="entry name" value="Sig_transdc_resp-reg_receiver"/>
</dbReference>
<proteinExistence type="predicted"/>
<feature type="non-terminal residue" evidence="3">
    <location>
        <position position="79"/>
    </location>
</feature>
<dbReference type="PANTHER" id="PTHR44591:SF19">
    <property type="entry name" value="TWO-COMPONENT RESPONSE REGULATOR-RELATED"/>
    <property type="match status" value="1"/>
</dbReference>
<dbReference type="InterPro" id="IPR011006">
    <property type="entry name" value="CheY-like_superfamily"/>
</dbReference>
<dbReference type="Pfam" id="PF00072">
    <property type="entry name" value="Response_reg"/>
    <property type="match status" value="1"/>
</dbReference>
<dbReference type="SUPFAM" id="SSF52172">
    <property type="entry name" value="CheY-like"/>
    <property type="match status" value="1"/>
</dbReference>
<dbReference type="AlphaFoldDB" id="A0A382BI71"/>